<gene>
    <name evidence="2" type="ORF">JRU67_11575</name>
</gene>
<feature type="transmembrane region" description="Helical" evidence="1">
    <location>
        <begin position="92"/>
        <end position="114"/>
    </location>
</feature>
<keyword evidence="1" id="KW-1133">Transmembrane helix</keyword>
<keyword evidence="1" id="KW-0812">Transmembrane</keyword>
<sequence>MEFIVKHASKIRMIVIVIFIAIINLIGDNIYSPYYYIPLTILFMTIHFWLIGIRNKRQALSIKAFRVNMILNIILFILCFIGVYIFSVDNHWINNPFIVLCYIFIIVIIAIYIYHRERKNNEVSNGK</sequence>
<evidence type="ECO:0000256" key="1">
    <source>
        <dbReference type="SAM" id="Phobius"/>
    </source>
</evidence>
<reference evidence="2" key="1">
    <citation type="submission" date="2021-02" db="EMBL/GenBank/DDBJ databases">
        <title>cfr and optrA-positive Staphylococcus spp.</title>
        <authorList>
            <person name="Chen L."/>
        </authorList>
    </citation>
    <scope>NUCLEOTIDE SEQUENCE</scope>
    <source>
        <strain evidence="2">GDQ20D70P</strain>
    </source>
</reference>
<evidence type="ECO:0000313" key="3">
    <source>
        <dbReference type="Proteomes" id="UP000640299"/>
    </source>
</evidence>
<keyword evidence="1" id="KW-0472">Membrane</keyword>
<name>A0AB37HUN8_MAMSC</name>
<feature type="transmembrane region" description="Helical" evidence="1">
    <location>
        <begin position="12"/>
        <end position="27"/>
    </location>
</feature>
<evidence type="ECO:0000313" key="2">
    <source>
        <dbReference type="EMBL" id="QRN90685.1"/>
    </source>
</evidence>
<feature type="transmembrane region" description="Helical" evidence="1">
    <location>
        <begin position="65"/>
        <end position="86"/>
    </location>
</feature>
<protein>
    <submittedName>
        <fullName evidence="2">Uncharacterized protein</fullName>
    </submittedName>
</protein>
<dbReference type="EMBL" id="CP069389">
    <property type="protein sequence ID" value="QRN90685.1"/>
    <property type="molecule type" value="Genomic_DNA"/>
</dbReference>
<feature type="transmembrane region" description="Helical" evidence="1">
    <location>
        <begin position="33"/>
        <end position="53"/>
    </location>
</feature>
<dbReference type="Proteomes" id="UP000640299">
    <property type="component" value="Chromosome"/>
</dbReference>
<dbReference type="AlphaFoldDB" id="A0AB37HUN8"/>
<dbReference type="RefSeq" id="WP_107566159.1">
    <property type="nucleotide sequence ID" value="NZ_CP065795.1"/>
</dbReference>
<accession>A0AB37HUN8</accession>
<organism evidence="2 3">
    <name type="scientific">Mammaliicoccus sciuri</name>
    <name type="common">Staphylococcus sciuri</name>
    <dbReference type="NCBI Taxonomy" id="1296"/>
    <lineage>
        <taxon>Bacteria</taxon>
        <taxon>Bacillati</taxon>
        <taxon>Bacillota</taxon>
        <taxon>Bacilli</taxon>
        <taxon>Bacillales</taxon>
        <taxon>Staphylococcaceae</taxon>
        <taxon>Mammaliicoccus</taxon>
    </lineage>
</organism>
<proteinExistence type="predicted"/>